<sequence>MKLFFFLVCVIAWSQLPSTSANENKPCEDKVFRYGYNATTKKCLRHKLKNCRFIQGTQYETREECYKKSDAYSKCVDTSYSKYHEEGPRVQGVPYYYYYDASWDDCVEIQVNVPFSPSELWPKENLFLIESRCQKECMPKYRKAPKV</sequence>
<dbReference type="GO" id="GO:0004867">
    <property type="term" value="F:serine-type endopeptidase inhibitor activity"/>
    <property type="evidence" value="ECO:0007669"/>
    <property type="project" value="InterPro"/>
</dbReference>
<reference evidence="2" key="2">
    <citation type="journal article" date="2015" name="J. Proteomics">
        <title>Sexual differences in the sialomes of the zebra tick, Rhipicephalus pulchellus.</title>
        <authorList>
            <person name="Tan A.W."/>
            <person name="Francischetti I.M."/>
            <person name="Slovak M."/>
            <person name="Kini R.M."/>
            <person name="Ribeiro J.M."/>
        </authorList>
    </citation>
    <scope>NUCLEOTIDE SEQUENCE</scope>
    <source>
        <tissue evidence="2">Salivary gland</tissue>
    </source>
</reference>
<dbReference type="InterPro" id="IPR036880">
    <property type="entry name" value="Kunitz_BPTI_sf"/>
</dbReference>
<dbReference type="Gene3D" id="4.10.410.10">
    <property type="entry name" value="Pancreatic trypsin inhibitor Kunitz domain"/>
    <property type="match status" value="1"/>
</dbReference>
<evidence type="ECO:0000256" key="1">
    <source>
        <dbReference type="SAM" id="SignalP"/>
    </source>
</evidence>
<feature type="signal peptide" evidence="1">
    <location>
        <begin position="1"/>
        <end position="21"/>
    </location>
</feature>
<reference evidence="2" key="1">
    <citation type="submission" date="2012-11" db="EMBL/GenBank/DDBJ databases">
        <authorList>
            <person name="Lucero-Rivera Y.E."/>
            <person name="Tovar-Ramirez D."/>
        </authorList>
    </citation>
    <scope>NUCLEOTIDE SEQUENCE</scope>
    <source>
        <tissue evidence="2">Salivary gland</tissue>
    </source>
</reference>
<feature type="chain" id="PRO_5003980060" evidence="1">
    <location>
        <begin position="22"/>
        <end position="147"/>
    </location>
</feature>
<keyword evidence="1" id="KW-0732">Signal</keyword>
<name>L7LQC7_RHIPC</name>
<organism evidence="2">
    <name type="scientific">Rhipicephalus pulchellus</name>
    <name type="common">Yellow backed tick</name>
    <name type="synonym">Dermacentor pulchellus</name>
    <dbReference type="NCBI Taxonomy" id="72859"/>
    <lineage>
        <taxon>Eukaryota</taxon>
        <taxon>Metazoa</taxon>
        <taxon>Ecdysozoa</taxon>
        <taxon>Arthropoda</taxon>
        <taxon>Chelicerata</taxon>
        <taxon>Arachnida</taxon>
        <taxon>Acari</taxon>
        <taxon>Parasitiformes</taxon>
        <taxon>Ixodida</taxon>
        <taxon>Ixodoidea</taxon>
        <taxon>Ixodidae</taxon>
        <taxon>Rhipicephalinae</taxon>
        <taxon>Rhipicephalus</taxon>
        <taxon>Rhipicephalus</taxon>
    </lineage>
</organism>
<dbReference type="EMBL" id="GACK01011169">
    <property type="protein sequence ID" value="JAA53865.1"/>
    <property type="molecule type" value="mRNA"/>
</dbReference>
<evidence type="ECO:0000313" key="2">
    <source>
        <dbReference type="EMBL" id="JAA53865.1"/>
    </source>
</evidence>
<dbReference type="SUPFAM" id="SSF57362">
    <property type="entry name" value="BPTI-like"/>
    <property type="match status" value="1"/>
</dbReference>
<dbReference type="AlphaFoldDB" id="L7LQC7"/>
<proteinExistence type="evidence at transcript level"/>
<protein>
    <submittedName>
        <fullName evidence="2">Putative monolaris</fullName>
    </submittedName>
</protein>
<accession>L7LQC7</accession>